<gene>
    <name evidence="10" type="ORF">D0544_08145</name>
</gene>
<keyword evidence="3 6" id="KW-0479">Metal-binding</keyword>
<dbReference type="Pfam" id="PF00034">
    <property type="entry name" value="Cytochrom_C"/>
    <property type="match status" value="1"/>
</dbReference>
<dbReference type="GO" id="GO:0046872">
    <property type="term" value="F:metal ion binding"/>
    <property type="evidence" value="ECO:0007669"/>
    <property type="project" value="UniProtKB-KW"/>
</dbReference>
<keyword evidence="4" id="KW-0249">Electron transport</keyword>
<keyword evidence="8" id="KW-1133">Transmembrane helix</keyword>
<dbReference type="Proteomes" id="UP000280792">
    <property type="component" value="Unassembled WGS sequence"/>
</dbReference>
<sequence length="825" mass="91635">MVIRLARSRLRTTSLVALPSRCIEGGEPRVLRKLPPFWQALMLLAGCALALELAVYPLMPRSLMIQYLVILAVGMLLYYSADEARWQAFLSPLRTLLHSPRLLGLRRLLLVVVPLAGGVASFLLLDPVPQAPTELRQAHPAPPASFSAWGRRIEFEALDNPIRARFSDLWPTDPEGAMEIYSEAVAAGREIYFSNCVFCHGALLDGRGHLGLGLNPPPANFRDLGTIAQLEESYLFWRIATGGPGLPREGAPARSQMPAWHESLEEPQLWQTILYLYDAVGQEPRIWDPARSAVASAIRQRVETERRGLTGEPLYQLYCAACHGEEGLGDGVAADYLYPRPRDFGLGLYKYKSSPGALPPRDEDLLEVIAEGLPGTGMPAWRSLLSEQQIASLVPVLKGFDFVGTWAPADAPDEAFDEQGRYRGDRWLSITEREPVEGRVPYSEASVASGRAVYESACIECHGEQGRGNITSDKPLEDDWGYRVWPRDLTQPGSWRASEGTGSNPRDNTLERLYQRVSIGISGTPMPAHREVEEGNRDPLSLEDRWHVVNYVYSLRHADARLEPDGLLVGARVEESLPLSGDDPRWQQARPLALPLIPNLMQGERLYTPLNRSLVVRALFNEAEVAFLVEWHDRTESRPGSEVAERLQDASLTLYADAVALQFPQNSPASALSRVDLPLLQHGDPGRRSRIWYWNAGQLDPPMPSRLTPLNGRGGQKPKPAAGEDPTLSAQGRWEAGRWQWVVRRSRESLQPGAVSFESERYLPFALATWDGSNGEIGSRHSLTGWHRLWLPEPVSAAYRLVASGAVALGLLLLGWILFARPNRP</sequence>
<keyword evidence="8" id="KW-0812">Transmembrane</keyword>
<feature type="domain" description="Cytochrome c" evidence="9">
    <location>
        <begin position="445"/>
        <end position="556"/>
    </location>
</feature>
<dbReference type="Gene3D" id="2.60.40.1190">
    <property type="match status" value="1"/>
</dbReference>
<name>A0A3P3VQM6_9GAMM</name>
<feature type="domain" description="Cytochrome c" evidence="9">
    <location>
        <begin position="183"/>
        <end position="280"/>
    </location>
</feature>
<keyword evidence="1" id="KW-0813">Transport</keyword>
<evidence type="ECO:0000259" key="9">
    <source>
        <dbReference type="PROSITE" id="PS51007"/>
    </source>
</evidence>
<evidence type="ECO:0000256" key="2">
    <source>
        <dbReference type="ARBA" id="ARBA00022617"/>
    </source>
</evidence>
<dbReference type="Pfam" id="PF09459">
    <property type="entry name" value="EB_dh"/>
    <property type="match status" value="1"/>
</dbReference>
<evidence type="ECO:0000313" key="10">
    <source>
        <dbReference type="EMBL" id="RRJ85035.1"/>
    </source>
</evidence>
<evidence type="ECO:0000256" key="6">
    <source>
        <dbReference type="PROSITE-ProRule" id="PRU00433"/>
    </source>
</evidence>
<feature type="transmembrane region" description="Helical" evidence="8">
    <location>
        <begin position="797"/>
        <end position="819"/>
    </location>
</feature>
<reference evidence="10 11" key="1">
    <citation type="submission" date="2018-08" db="EMBL/GenBank/DDBJ databases">
        <authorList>
            <person name="Khan S.A."/>
        </authorList>
    </citation>
    <scope>NUCLEOTIDE SEQUENCE [LARGE SCALE GENOMIC DNA]</scope>
    <source>
        <strain evidence="10 11">GTF-13</strain>
    </source>
</reference>
<evidence type="ECO:0000256" key="1">
    <source>
        <dbReference type="ARBA" id="ARBA00022448"/>
    </source>
</evidence>
<organism evidence="10 11">
    <name type="scientific">Aestuariirhabdus litorea</name>
    <dbReference type="NCBI Taxonomy" id="2528527"/>
    <lineage>
        <taxon>Bacteria</taxon>
        <taxon>Pseudomonadati</taxon>
        <taxon>Pseudomonadota</taxon>
        <taxon>Gammaproteobacteria</taxon>
        <taxon>Oceanospirillales</taxon>
        <taxon>Aestuariirhabdaceae</taxon>
        <taxon>Aestuariirhabdus</taxon>
    </lineage>
</organism>
<dbReference type="PANTHER" id="PTHR35008:SF4">
    <property type="entry name" value="BLL4482 PROTEIN"/>
    <property type="match status" value="1"/>
</dbReference>
<feature type="transmembrane region" description="Helical" evidence="8">
    <location>
        <begin position="64"/>
        <end position="81"/>
    </location>
</feature>
<dbReference type="AlphaFoldDB" id="A0A3P3VQM6"/>
<dbReference type="GO" id="GO:0009055">
    <property type="term" value="F:electron transfer activity"/>
    <property type="evidence" value="ECO:0007669"/>
    <property type="project" value="InterPro"/>
</dbReference>
<dbReference type="PROSITE" id="PS51007">
    <property type="entry name" value="CYTC"/>
    <property type="match status" value="3"/>
</dbReference>
<dbReference type="InterPro" id="IPR051459">
    <property type="entry name" value="Cytochrome_c-type_DH"/>
</dbReference>
<evidence type="ECO:0000256" key="3">
    <source>
        <dbReference type="ARBA" id="ARBA00022723"/>
    </source>
</evidence>
<proteinExistence type="predicted"/>
<evidence type="ECO:0000313" key="11">
    <source>
        <dbReference type="Proteomes" id="UP000280792"/>
    </source>
</evidence>
<dbReference type="Gene3D" id="1.10.760.10">
    <property type="entry name" value="Cytochrome c-like domain"/>
    <property type="match status" value="3"/>
</dbReference>
<keyword evidence="2 6" id="KW-0349">Heme</keyword>
<evidence type="ECO:0000256" key="7">
    <source>
        <dbReference type="SAM" id="MobiDB-lite"/>
    </source>
</evidence>
<feature type="domain" description="Cytochrome c" evidence="9">
    <location>
        <begin position="306"/>
        <end position="401"/>
    </location>
</feature>
<keyword evidence="5 6" id="KW-0408">Iron</keyword>
<dbReference type="GO" id="GO:0020037">
    <property type="term" value="F:heme binding"/>
    <property type="evidence" value="ECO:0007669"/>
    <property type="project" value="InterPro"/>
</dbReference>
<dbReference type="EMBL" id="QWEZ01000001">
    <property type="protein sequence ID" value="RRJ85035.1"/>
    <property type="molecule type" value="Genomic_DNA"/>
</dbReference>
<feature type="transmembrane region" description="Helical" evidence="8">
    <location>
        <begin position="102"/>
        <end position="125"/>
    </location>
</feature>
<dbReference type="InterPro" id="IPR019020">
    <property type="entry name" value="Cyt-c552/DMSO_Rdtase_haem-bd"/>
</dbReference>
<protein>
    <recommendedName>
        <fullName evidence="9">Cytochrome c domain-containing protein</fullName>
    </recommendedName>
</protein>
<evidence type="ECO:0000256" key="5">
    <source>
        <dbReference type="ARBA" id="ARBA00023004"/>
    </source>
</evidence>
<accession>A0A3P3VQM6</accession>
<dbReference type="InterPro" id="IPR036909">
    <property type="entry name" value="Cyt_c-like_dom_sf"/>
</dbReference>
<dbReference type="InterPro" id="IPR009056">
    <property type="entry name" value="Cyt_c-like_dom"/>
</dbReference>
<reference evidence="10 11" key="2">
    <citation type="submission" date="2018-12" db="EMBL/GenBank/DDBJ databases">
        <title>Simiduia agarivorans gen. nov., sp. nov., a marine, agarolytic bacterium isolated from shallow coastal water from Keelung, Taiwan.</title>
        <authorList>
            <person name="Shieh W.Y."/>
        </authorList>
    </citation>
    <scope>NUCLEOTIDE SEQUENCE [LARGE SCALE GENOMIC DNA]</scope>
    <source>
        <strain evidence="10 11">GTF-13</strain>
    </source>
</reference>
<keyword evidence="8" id="KW-0472">Membrane</keyword>
<dbReference type="Pfam" id="PF13442">
    <property type="entry name" value="Cytochrome_CBB3"/>
    <property type="match status" value="2"/>
</dbReference>
<keyword evidence="11" id="KW-1185">Reference proteome</keyword>
<dbReference type="PANTHER" id="PTHR35008">
    <property type="entry name" value="BLL4482 PROTEIN-RELATED"/>
    <property type="match status" value="1"/>
</dbReference>
<evidence type="ECO:0000256" key="4">
    <source>
        <dbReference type="ARBA" id="ARBA00022982"/>
    </source>
</evidence>
<dbReference type="SUPFAM" id="SSF46626">
    <property type="entry name" value="Cytochrome c"/>
    <property type="match status" value="3"/>
</dbReference>
<feature type="region of interest" description="Disordered" evidence="7">
    <location>
        <begin position="703"/>
        <end position="729"/>
    </location>
</feature>
<evidence type="ECO:0000256" key="8">
    <source>
        <dbReference type="SAM" id="Phobius"/>
    </source>
</evidence>
<feature type="transmembrane region" description="Helical" evidence="8">
    <location>
        <begin position="37"/>
        <end position="58"/>
    </location>
</feature>
<comment type="caution">
    <text evidence="10">The sequence shown here is derived from an EMBL/GenBank/DDBJ whole genome shotgun (WGS) entry which is preliminary data.</text>
</comment>